<evidence type="ECO:0000256" key="2">
    <source>
        <dbReference type="ARBA" id="ARBA00004651"/>
    </source>
</evidence>
<evidence type="ECO:0000256" key="4">
    <source>
        <dbReference type="ARBA" id="ARBA00010561"/>
    </source>
</evidence>
<dbReference type="AlphaFoldDB" id="A0A9R1CRP2"/>
<gene>
    <name evidence="19 20" type="primary">cobS</name>
    <name evidence="20" type="ORF">KM295_03575</name>
</gene>
<evidence type="ECO:0000256" key="12">
    <source>
        <dbReference type="ARBA" id="ARBA00022989"/>
    </source>
</evidence>
<protein>
    <recommendedName>
        <fullName evidence="6 19">Adenosylcobinamide-GDP ribazoletransferase</fullName>
        <ecNumber evidence="5 19">2.7.8.26</ecNumber>
    </recommendedName>
    <alternativeName>
        <fullName evidence="16 19">Cobalamin synthase</fullName>
    </alternativeName>
    <alternativeName>
        <fullName evidence="15 19">Cobalamin-5'-phosphate synthase</fullName>
    </alternativeName>
</protein>
<reference evidence="20" key="1">
    <citation type="journal article" date="2023" name="Front. Microbiol.">
        <title>Genomic-based phylogenetic and metabolic analyses of the genus Natronomonas, and description of Natronomonas aquatica sp. nov.</title>
        <authorList>
            <person name="Garcia-Roldan A."/>
            <person name="Duran-Viseras A."/>
            <person name="de la Haba R.R."/>
            <person name="Corral P."/>
            <person name="Sanchez-Porro C."/>
            <person name="Ventosa A."/>
        </authorList>
    </citation>
    <scope>NUCLEOTIDE SEQUENCE</scope>
    <source>
        <strain evidence="20">F2-12</strain>
    </source>
</reference>
<comment type="subcellular location">
    <subcellularLocation>
        <location evidence="2 19">Cell membrane</location>
        <topology evidence="2 19">Multi-pass membrane protein</topology>
    </subcellularLocation>
</comment>
<feature type="transmembrane region" description="Helical" evidence="19">
    <location>
        <begin position="112"/>
        <end position="135"/>
    </location>
</feature>
<sequence>MALSDLAGGLRGGVAFLTRIPASTREADWDRFRAFPAAFPLVAYPVGAVASVPFLAGSLAGLPDATVAFGYLSVLVVLVGIPHLDGVADLGDAAAAHGAAARRRALKDTETGVGAIVAVAVVLVGLAVAALELAAVPTLAAVGLVVAGEVGAKLGMATVACLGTASHEGLGSAFTRGASPALLLGPVLVSLPAALFLPAVPAAAAAVAAGPLVAIVLVRWADRALGGVNGDVFGATNELGRVLGLHAGVIVWTLS</sequence>
<keyword evidence="7 19" id="KW-1003">Cell membrane</keyword>
<dbReference type="NCBIfam" id="TIGR00317">
    <property type="entry name" value="cobS"/>
    <property type="match status" value="1"/>
</dbReference>
<evidence type="ECO:0000256" key="6">
    <source>
        <dbReference type="ARBA" id="ARBA00015850"/>
    </source>
</evidence>
<dbReference type="RefSeq" id="WP_256028510.1">
    <property type="nucleotide sequence ID" value="NZ_JAHLKM010000002.1"/>
</dbReference>
<evidence type="ECO:0000256" key="13">
    <source>
        <dbReference type="ARBA" id="ARBA00023136"/>
    </source>
</evidence>
<keyword evidence="21" id="KW-1185">Reference proteome</keyword>
<dbReference type="Proteomes" id="UP001139494">
    <property type="component" value="Unassembled WGS sequence"/>
</dbReference>
<evidence type="ECO:0000256" key="10">
    <source>
        <dbReference type="ARBA" id="ARBA00022692"/>
    </source>
</evidence>
<comment type="similarity">
    <text evidence="4 19">Belongs to the CobS family.</text>
</comment>
<evidence type="ECO:0000256" key="19">
    <source>
        <dbReference type="HAMAP-Rule" id="MF_00719"/>
    </source>
</evidence>
<evidence type="ECO:0000313" key="20">
    <source>
        <dbReference type="EMBL" id="MCQ4332583.1"/>
    </source>
</evidence>
<evidence type="ECO:0000256" key="8">
    <source>
        <dbReference type="ARBA" id="ARBA00022573"/>
    </source>
</evidence>
<evidence type="ECO:0000256" key="16">
    <source>
        <dbReference type="ARBA" id="ARBA00032853"/>
    </source>
</evidence>
<dbReference type="GO" id="GO:0009236">
    <property type="term" value="P:cobalamin biosynthetic process"/>
    <property type="evidence" value="ECO:0007669"/>
    <property type="project" value="UniProtKB-UniRule"/>
</dbReference>
<comment type="catalytic activity">
    <reaction evidence="18 19">
        <text>alpha-ribazole 5'-phosphate + adenosylcob(III)inamide-GDP = adenosylcob(III)alamin 5'-phosphate + GMP + H(+)</text>
        <dbReference type="Rhea" id="RHEA:23560"/>
        <dbReference type="ChEBI" id="CHEBI:15378"/>
        <dbReference type="ChEBI" id="CHEBI:57918"/>
        <dbReference type="ChEBI" id="CHEBI:58115"/>
        <dbReference type="ChEBI" id="CHEBI:60487"/>
        <dbReference type="ChEBI" id="CHEBI:60493"/>
        <dbReference type="EC" id="2.7.8.26"/>
    </reaction>
</comment>
<evidence type="ECO:0000256" key="7">
    <source>
        <dbReference type="ARBA" id="ARBA00022475"/>
    </source>
</evidence>
<dbReference type="GO" id="GO:0008818">
    <property type="term" value="F:cobalamin 5'-phosphate synthase activity"/>
    <property type="evidence" value="ECO:0007669"/>
    <property type="project" value="UniProtKB-UniRule"/>
</dbReference>
<evidence type="ECO:0000256" key="1">
    <source>
        <dbReference type="ARBA" id="ARBA00001946"/>
    </source>
</evidence>
<dbReference type="GO" id="GO:0051073">
    <property type="term" value="F:adenosylcobinamide-GDP ribazoletransferase activity"/>
    <property type="evidence" value="ECO:0007669"/>
    <property type="project" value="UniProtKB-UniRule"/>
</dbReference>
<dbReference type="PANTHER" id="PTHR34148">
    <property type="entry name" value="ADENOSYLCOBINAMIDE-GDP RIBAZOLETRANSFERASE"/>
    <property type="match status" value="1"/>
</dbReference>
<evidence type="ECO:0000256" key="18">
    <source>
        <dbReference type="ARBA" id="ARBA00049504"/>
    </source>
</evidence>
<comment type="caution">
    <text evidence="20">The sequence shown here is derived from an EMBL/GenBank/DDBJ whole genome shotgun (WGS) entry which is preliminary data.</text>
</comment>
<evidence type="ECO:0000256" key="14">
    <source>
        <dbReference type="ARBA" id="ARBA00025228"/>
    </source>
</evidence>
<comment type="cofactor">
    <cofactor evidence="1 19">
        <name>Mg(2+)</name>
        <dbReference type="ChEBI" id="CHEBI:18420"/>
    </cofactor>
</comment>
<dbReference type="Pfam" id="PF02654">
    <property type="entry name" value="CobS"/>
    <property type="match status" value="1"/>
</dbReference>
<keyword evidence="9 19" id="KW-0808">Transferase</keyword>
<proteinExistence type="inferred from homology"/>
<dbReference type="PANTHER" id="PTHR34148:SF1">
    <property type="entry name" value="ADENOSYLCOBINAMIDE-GDP RIBAZOLETRANSFERASE"/>
    <property type="match status" value="1"/>
</dbReference>
<keyword evidence="12 19" id="KW-1133">Transmembrane helix</keyword>
<dbReference type="InterPro" id="IPR003805">
    <property type="entry name" value="CobS"/>
</dbReference>
<dbReference type="EMBL" id="JAHLKM010000002">
    <property type="protein sequence ID" value="MCQ4332583.1"/>
    <property type="molecule type" value="Genomic_DNA"/>
</dbReference>
<dbReference type="EC" id="2.7.8.26" evidence="5 19"/>
<evidence type="ECO:0000256" key="15">
    <source>
        <dbReference type="ARBA" id="ARBA00032605"/>
    </source>
</evidence>
<comment type="function">
    <text evidence="14 19">Joins adenosylcobinamide-GDP and alpha-ribazole to generate adenosylcobalamin (Ado-cobalamin). Also synthesizes adenosylcobalamin 5'-phosphate from adenosylcobinamide-GDP and alpha-ribazole 5'-phosphate.</text>
</comment>
<dbReference type="GO" id="GO:0005886">
    <property type="term" value="C:plasma membrane"/>
    <property type="evidence" value="ECO:0007669"/>
    <property type="project" value="UniProtKB-SubCell"/>
</dbReference>
<dbReference type="HAMAP" id="MF_00719">
    <property type="entry name" value="CobS"/>
    <property type="match status" value="1"/>
</dbReference>
<keyword evidence="13 19" id="KW-0472">Membrane</keyword>
<feature type="transmembrane region" description="Helical" evidence="19">
    <location>
        <begin position="203"/>
        <end position="221"/>
    </location>
</feature>
<keyword evidence="11 19" id="KW-0460">Magnesium</keyword>
<evidence type="ECO:0000256" key="9">
    <source>
        <dbReference type="ARBA" id="ARBA00022679"/>
    </source>
</evidence>
<evidence type="ECO:0000313" key="21">
    <source>
        <dbReference type="Proteomes" id="UP001139494"/>
    </source>
</evidence>
<evidence type="ECO:0000256" key="11">
    <source>
        <dbReference type="ARBA" id="ARBA00022842"/>
    </source>
</evidence>
<feature type="transmembrane region" description="Helical" evidence="19">
    <location>
        <begin position="68"/>
        <end position="91"/>
    </location>
</feature>
<evidence type="ECO:0000256" key="5">
    <source>
        <dbReference type="ARBA" id="ARBA00013200"/>
    </source>
</evidence>
<keyword evidence="10 19" id="KW-0812">Transmembrane</keyword>
<accession>A0A9R1CRP2</accession>
<evidence type="ECO:0000256" key="3">
    <source>
        <dbReference type="ARBA" id="ARBA00004663"/>
    </source>
</evidence>
<comment type="catalytic activity">
    <reaction evidence="17 19">
        <text>alpha-ribazole + adenosylcob(III)inamide-GDP = adenosylcob(III)alamin + GMP + H(+)</text>
        <dbReference type="Rhea" id="RHEA:16049"/>
        <dbReference type="ChEBI" id="CHEBI:10329"/>
        <dbReference type="ChEBI" id="CHEBI:15378"/>
        <dbReference type="ChEBI" id="CHEBI:18408"/>
        <dbReference type="ChEBI" id="CHEBI:58115"/>
        <dbReference type="ChEBI" id="CHEBI:60487"/>
        <dbReference type="EC" id="2.7.8.26"/>
    </reaction>
</comment>
<feature type="transmembrane region" description="Helical" evidence="19">
    <location>
        <begin position="41"/>
        <end position="62"/>
    </location>
</feature>
<name>A0A9R1CRP2_9EURY</name>
<keyword evidence="8 19" id="KW-0169">Cobalamin biosynthesis</keyword>
<evidence type="ECO:0000256" key="17">
    <source>
        <dbReference type="ARBA" id="ARBA00048623"/>
    </source>
</evidence>
<comment type="pathway">
    <text evidence="3 19">Cofactor biosynthesis; adenosylcobalamin biosynthesis; adenosylcobalamin from cob(II)yrinate a,c-diamide: step 7/7.</text>
</comment>
<organism evidence="20 21">
    <name type="scientific">Natronomonas aquatica</name>
    <dbReference type="NCBI Taxonomy" id="2841590"/>
    <lineage>
        <taxon>Archaea</taxon>
        <taxon>Methanobacteriati</taxon>
        <taxon>Methanobacteriota</taxon>
        <taxon>Stenosarchaea group</taxon>
        <taxon>Halobacteria</taxon>
        <taxon>Halobacteriales</taxon>
        <taxon>Natronomonadaceae</taxon>
        <taxon>Natronomonas</taxon>
    </lineage>
</organism>